<dbReference type="InterPro" id="IPR003772">
    <property type="entry name" value="YceD"/>
</dbReference>
<accession>A0A6B8MBJ0</accession>
<gene>
    <name evidence="2" type="ORF">F7D14_17600</name>
</gene>
<organism evidence="2 3">
    <name type="scientific">Methylocystis parvus</name>
    <dbReference type="NCBI Taxonomy" id="134"/>
    <lineage>
        <taxon>Bacteria</taxon>
        <taxon>Pseudomonadati</taxon>
        <taxon>Pseudomonadota</taxon>
        <taxon>Alphaproteobacteria</taxon>
        <taxon>Hyphomicrobiales</taxon>
        <taxon>Methylocystaceae</taxon>
        <taxon>Methylocystis</taxon>
    </lineage>
</organism>
<evidence type="ECO:0000313" key="2">
    <source>
        <dbReference type="EMBL" id="QGM99122.1"/>
    </source>
</evidence>
<feature type="region of interest" description="Disordered" evidence="1">
    <location>
        <begin position="163"/>
        <end position="193"/>
    </location>
</feature>
<protein>
    <submittedName>
        <fullName evidence="2">DUF177 domain-containing protein</fullName>
    </submittedName>
</protein>
<dbReference type="KEGG" id="mpar:F7D14_17600"/>
<evidence type="ECO:0000313" key="3">
    <source>
        <dbReference type="Proteomes" id="UP000422569"/>
    </source>
</evidence>
<dbReference type="EMBL" id="CP044331">
    <property type="protein sequence ID" value="QGM99122.1"/>
    <property type="molecule type" value="Genomic_DNA"/>
</dbReference>
<dbReference type="Proteomes" id="UP000422569">
    <property type="component" value="Chromosome"/>
</dbReference>
<sequence length="193" mass="20803">MNDETPGSGGPAGAAPLSRPLMATEVPPEGLDVEIVATEAERDAIAELNNFPALLALTATLRAQRWRGDGLEVTGELRARLRQTCVLTLEDFEIDVAEPIELRFAPPKEAPRPRSRRRDAEPEPVEAEILSDDPPDPLIGGAVDLGEIVSEFLTLALDPYPRKPGAEFVEPSPEAPTDPASPFARLRAARDKA</sequence>
<evidence type="ECO:0000256" key="1">
    <source>
        <dbReference type="SAM" id="MobiDB-lite"/>
    </source>
</evidence>
<proteinExistence type="predicted"/>
<dbReference type="AlphaFoldDB" id="A0A6B8MBJ0"/>
<name>A0A6B8MBJ0_9HYPH</name>
<dbReference type="Pfam" id="PF02620">
    <property type="entry name" value="YceD"/>
    <property type="match status" value="1"/>
</dbReference>
<feature type="compositionally biased region" description="Acidic residues" evidence="1">
    <location>
        <begin position="122"/>
        <end position="135"/>
    </location>
</feature>
<keyword evidence="3" id="KW-1185">Reference proteome</keyword>
<dbReference type="RefSeq" id="WP_016919293.1">
    <property type="nucleotide sequence ID" value="NZ_CP044331.1"/>
</dbReference>
<feature type="region of interest" description="Disordered" evidence="1">
    <location>
        <begin position="1"/>
        <end position="23"/>
    </location>
</feature>
<reference evidence="2 3" key="1">
    <citation type="submission" date="2019-09" db="EMBL/GenBank/DDBJ databases">
        <title>Isolation and complete genome sequencing of Methylocystis species.</title>
        <authorList>
            <person name="Rumah B.L."/>
            <person name="Stead C.E."/>
            <person name="Stevens B.C."/>
            <person name="Minton N.P."/>
            <person name="Grosse-Honebrink A."/>
            <person name="Zhang Y."/>
        </authorList>
    </citation>
    <scope>NUCLEOTIDE SEQUENCE [LARGE SCALE GENOMIC DNA]</scope>
    <source>
        <strain evidence="2 3">BRCS2</strain>
    </source>
</reference>
<feature type="region of interest" description="Disordered" evidence="1">
    <location>
        <begin position="103"/>
        <end position="137"/>
    </location>
</feature>